<feature type="chain" id="PRO_5019109728" evidence="1">
    <location>
        <begin position="23"/>
        <end position="257"/>
    </location>
</feature>
<name>A0A437NRD8_9HYPH</name>
<gene>
    <name evidence="2" type="primary">bcsS</name>
    <name evidence="2" type="ORF">EOE48_27360</name>
</gene>
<accession>A0A437NRD8</accession>
<dbReference type="RefSeq" id="WP_127734045.1">
    <property type="nucleotide sequence ID" value="NZ_SACP01000050.1"/>
</dbReference>
<keyword evidence="1" id="KW-0732">Signal</keyword>
<dbReference type="AlphaFoldDB" id="A0A437NRD8"/>
<dbReference type="Proteomes" id="UP000286997">
    <property type="component" value="Unassembled WGS sequence"/>
</dbReference>
<organism evidence="2 3">
    <name type="scientific">Methylobacterium oryzihabitans</name>
    <dbReference type="NCBI Taxonomy" id="2499852"/>
    <lineage>
        <taxon>Bacteria</taxon>
        <taxon>Pseudomonadati</taxon>
        <taxon>Pseudomonadota</taxon>
        <taxon>Alphaproteobacteria</taxon>
        <taxon>Hyphomicrobiales</taxon>
        <taxon>Methylobacteriaceae</taxon>
        <taxon>Methylobacterium</taxon>
    </lineage>
</organism>
<feature type="signal peptide" evidence="1">
    <location>
        <begin position="1"/>
        <end position="22"/>
    </location>
</feature>
<keyword evidence="3" id="KW-1185">Reference proteome</keyword>
<evidence type="ECO:0000256" key="1">
    <source>
        <dbReference type="SAM" id="SignalP"/>
    </source>
</evidence>
<comment type="caution">
    <text evidence="2">The sequence shown here is derived from an EMBL/GenBank/DDBJ whole genome shotgun (WGS) entry which is preliminary data.</text>
</comment>
<dbReference type="InterPro" id="IPR031485">
    <property type="entry name" value="CBP_BcsS"/>
</dbReference>
<sequence>MVLRHACLAALAGVALPCGASAADWYTGAQPAADWYTGAEPAAADASWGAAIDASAAVTSNSSAFGVVSATIAPFGPLDRSGARIRLQGLAGVYTYPSQGGKRVQGQQEEGSGMVGYEWIWQQAALAGYIGFNVRSNSLSIADPNNPVQGTGVGLKTALDFYAQPSTRTMVAAYGSYSTLFHAYYARLRAGYMVTDGVYVGPEVTFLGDDYFNQWRVGGHLTGFSVGPVKLSLGAGYVYDRIQKSGYYTSVEARSLF</sequence>
<reference evidence="2 3" key="1">
    <citation type="submission" date="2019-01" db="EMBL/GenBank/DDBJ databases">
        <authorList>
            <person name="Chen W.-M."/>
        </authorList>
    </citation>
    <scope>NUCLEOTIDE SEQUENCE [LARGE SCALE GENOMIC DNA]</scope>
    <source>
        <strain evidence="2 3">TER-1</strain>
    </source>
</reference>
<dbReference type="OrthoDB" id="8479338at2"/>
<dbReference type="Pfam" id="PF17036">
    <property type="entry name" value="CBP_BcsS"/>
    <property type="match status" value="1"/>
</dbReference>
<evidence type="ECO:0000313" key="3">
    <source>
        <dbReference type="Proteomes" id="UP000286997"/>
    </source>
</evidence>
<protein>
    <submittedName>
        <fullName evidence="2">Cellulose biosynthesis protein BcsS</fullName>
    </submittedName>
</protein>
<evidence type="ECO:0000313" key="2">
    <source>
        <dbReference type="EMBL" id="RVU12612.1"/>
    </source>
</evidence>
<proteinExistence type="predicted"/>
<dbReference type="EMBL" id="SACP01000050">
    <property type="protein sequence ID" value="RVU12612.1"/>
    <property type="molecule type" value="Genomic_DNA"/>
</dbReference>